<dbReference type="GO" id="GO:0015297">
    <property type="term" value="F:antiporter activity"/>
    <property type="evidence" value="ECO:0007669"/>
    <property type="project" value="InterPro"/>
</dbReference>
<comment type="subcellular location">
    <subcellularLocation>
        <location evidence="1">Cell membrane</location>
        <topology evidence="1">Multi-pass membrane protein</topology>
    </subcellularLocation>
</comment>
<dbReference type="PANTHER" id="PTHR43823">
    <property type="entry name" value="SPORULATION PROTEIN YKVU"/>
    <property type="match status" value="1"/>
</dbReference>
<evidence type="ECO:0000256" key="8">
    <source>
        <dbReference type="ARBA" id="ARBA00023136"/>
    </source>
</evidence>
<evidence type="ECO:0000256" key="4">
    <source>
        <dbReference type="ARBA" id="ARBA00022448"/>
    </source>
</evidence>
<evidence type="ECO:0000256" key="9">
    <source>
        <dbReference type="ARBA" id="ARBA00023251"/>
    </source>
</evidence>
<dbReference type="OrthoDB" id="9811110at2"/>
<evidence type="ECO:0000256" key="7">
    <source>
        <dbReference type="ARBA" id="ARBA00022989"/>
    </source>
</evidence>
<dbReference type="CDD" id="cd13143">
    <property type="entry name" value="MATE_MepA_like"/>
    <property type="match status" value="1"/>
</dbReference>
<feature type="transmembrane region" description="Helical" evidence="10">
    <location>
        <begin position="280"/>
        <end position="300"/>
    </location>
</feature>
<dbReference type="Pfam" id="PF01554">
    <property type="entry name" value="MatE"/>
    <property type="match status" value="2"/>
</dbReference>
<name>A0A5C1QG60_9SPIO</name>
<dbReference type="RefSeq" id="WP_149569293.1">
    <property type="nucleotide sequence ID" value="NZ_CP035807.1"/>
</dbReference>
<dbReference type="GO" id="GO:0005886">
    <property type="term" value="C:plasma membrane"/>
    <property type="evidence" value="ECO:0007669"/>
    <property type="project" value="UniProtKB-SubCell"/>
</dbReference>
<feature type="transmembrane region" description="Helical" evidence="10">
    <location>
        <begin position="195"/>
        <end position="215"/>
    </location>
</feature>
<dbReference type="EMBL" id="CP035807">
    <property type="protein sequence ID" value="QEN06059.1"/>
    <property type="molecule type" value="Genomic_DNA"/>
</dbReference>
<comment type="similarity">
    <text evidence="2">Belongs to the multi antimicrobial extrusion (MATE) (TC 2.A.66.1) family. MepA subfamily.</text>
</comment>
<evidence type="ECO:0000256" key="2">
    <source>
        <dbReference type="ARBA" id="ARBA00008417"/>
    </source>
</evidence>
<sequence>MNKEMNKLGTEKIDKLLFKMSMPAVIGMMVNALYNVVDTIFIARGVGTDAIGGLAIAFPIQILIMAFGMLFGTGAASIISRALGEGNHDKANSSAGNVLIISGIVGILIAIPSMIFIEPILQLFGATDNLLPYSKSYMEVILLGAPLIIFLMGGNNIARAEGNAKVAMVSMVIGTGLNIVLDPIFIFIFNLGIRGAALATIISQFVSVIYLLNYFIRGKSSLHFTKHALTLQPKIVVSILSLGVPSFIRQAGGSFVAVILNNALGTYGGDIAISTFGVMNRLLMLGLMPLFGIAQGFQPIAGYNFGAKKMDRLWEVLKHSMVYATILCLIYSSILFFFPEFMLSIFSTDPELISLGSYAMNYIIMFLPFIGIQVVGSTYFLAIGKIAPSFVLGLSRQVILLLPLVLILPKFLGIQGIWLSFPIADGLALLLTVTWLVLDIIYLRKKELNKC</sequence>
<feature type="transmembrane region" description="Helical" evidence="10">
    <location>
        <begin position="55"/>
        <end position="83"/>
    </location>
</feature>
<dbReference type="Proteomes" id="UP000323824">
    <property type="component" value="Chromosome"/>
</dbReference>
<feature type="transmembrane region" description="Helical" evidence="10">
    <location>
        <begin position="359"/>
        <end position="382"/>
    </location>
</feature>
<keyword evidence="12" id="KW-1185">Reference proteome</keyword>
<organism evidence="11 12">
    <name type="scientific">Thiospirochaeta perfilievii</name>
    <dbReference type="NCBI Taxonomy" id="252967"/>
    <lineage>
        <taxon>Bacteria</taxon>
        <taxon>Pseudomonadati</taxon>
        <taxon>Spirochaetota</taxon>
        <taxon>Spirochaetia</taxon>
        <taxon>Spirochaetales</taxon>
        <taxon>Spirochaetaceae</taxon>
        <taxon>Thiospirochaeta</taxon>
    </lineage>
</organism>
<keyword evidence="8 10" id="KW-0472">Membrane</keyword>
<keyword evidence="6 10" id="KW-0812">Transmembrane</keyword>
<dbReference type="PANTHER" id="PTHR43823:SF3">
    <property type="entry name" value="MULTIDRUG EXPORT PROTEIN MEPA"/>
    <property type="match status" value="1"/>
</dbReference>
<keyword evidence="9" id="KW-0046">Antibiotic resistance</keyword>
<keyword evidence="4" id="KW-0813">Transport</keyword>
<feature type="transmembrane region" description="Helical" evidence="10">
    <location>
        <begin position="137"/>
        <end position="154"/>
    </location>
</feature>
<evidence type="ECO:0000256" key="10">
    <source>
        <dbReference type="SAM" id="Phobius"/>
    </source>
</evidence>
<evidence type="ECO:0000256" key="5">
    <source>
        <dbReference type="ARBA" id="ARBA00022475"/>
    </source>
</evidence>
<keyword evidence="5" id="KW-1003">Cell membrane</keyword>
<evidence type="ECO:0000313" key="11">
    <source>
        <dbReference type="EMBL" id="QEN06059.1"/>
    </source>
</evidence>
<dbReference type="InterPro" id="IPR048279">
    <property type="entry name" value="MdtK-like"/>
</dbReference>
<reference evidence="11 12" key="2">
    <citation type="submission" date="2019-09" db="EMBL/GenBank/DDBJ databases">
        <title>Complete Genome Sequence and Methylome Analysis of free living Spirochaetas.</title>
        <authorList>
            <person name="Leshcheva N."/>
            <person name="Mikheeva N."/>
        </authorList>
    </citation>
    <scope>NUCLEOTIDE SEQUENCE [LARGE SCALE GENOMIC DNA]</scope>
    <source>
        <strain evidence="11 12">P</strain>
    </source>
</reference>
<gene>
    <name evidence="11" type="ORF">EW093_15645</name>
</gene>
<keyword evidence="7 10" id="KW-1133">Transmembrane helix</keyword>
<dbReference type="AlphaFoldDB" id="A0A5C1QG60"/>
<feature type="transmembrane region" description="Helical" evidence="10">
    <location>
        <begin position="418"/>
        <end position="443"/>
    </location>
</feature>
<dbReference type="KEGG" id="sper:EW093_15645"/>
<dbReference type="GO" id="GO:0046677">
    <property type="term" value="P:response to antibiotic"/>
    <property type="evidence" value="ECO:0007669"/>
    <property type="project" value="UniProtKB-KW"/>
</dbReference>
<evidence type="ECO:0000256" key="1">
    <source>
        <dbReference type="ARBA" id="ARBA00004651"/>
    </source>
</evidence>
<feature type="transmembrane region" description="Helical" evidence="10">
    <location>
        <begin position="21"/>
        <end position="43"/>
    </location>
</feature>
<feature type="transmembrane region" description="Helical" evidence="10">
    <location>
        <begin position="394"/>
        <end position="412"/>
    </location>
</feature>
<dbReference type="InterPro" id="IPR045070">
    <property type="entry name" value="MATE_MepA-like"/>
</dbReference>
<dbReference type="InterPro" id="IPR051327">
    <property type="entry name" value="MATE_MepA_subfamily"/>
</dbReference>
<feature type="transmembrane region" description="Helical" evidence="10">
    <location>
        <begin position="235"/>
        <end position="260"/>
    </location>
</feature>
<protein>
    <recommendedName>
        <fullName evidence="3">Multidrug export protein MepA</fullName>
    </recommendedName>
</protein>
<reference evidence="11 12" key="1">
    <citation type="submission" date="2019-02" db="EMBL/GenBank/DDBJ databases">
        <authorList>
            <person name="Fomenkov A."/>
            <person name="Dubinina G."/>
            <person name="Grabovich M."/>
            <person name="Vincze T."/>
            <person name="Roberts R.J."/>
        </authorList>
    </citation>
    <scope>NUCLEOTIDE SEQUENCE [LARGE SCALE GENOMIC DNA]</scope>
    <source>
        <strain evidence="11 12">P</strain>
    </source>
</reference>
<evidence type="ECO:0000313" key="12">
    <source>
        <dbReference type="Proteomes" id="UP000323824"/>
    </source>
</evidence>
<accession>A0A5C1QG60</accession>
<dbReference type="PIRSF" id="PIRSF006603">
    <property type="entry name" value="DinF"/>
    <property type="match status" value="1"/>
</dbReference>
<proteinExistence type="inferred from homology"/>
<feature type="transmembrane region" description="Helical" evidence="10">
    <location>
        <begin position="166"/>
        <end position="189"/>
    </location>
</feature>
<evidence type="ECO:0000256" key="6">
    <source>
        <dbReference type="ARBA" id="ARBA00022692"/>
    </source>
</evidence>
<feature type="transmembrane region" description="Helical" evidence="10">
    <location>
        <begin position="321"/>
        <end position="339"/>
    </location>
</feature>
<dbReference type="NCBIfam" id="TIGR00797">
    <property type="entry name" value="matE"/>
    <property type="match status" value="1"/>
</dbReference>
<evidence type="ECO:0000256" key="3">
    <source>
        <dbReference type="ARBA" id="ARBA00022106"/>
    </source>
</evidence>
<dbReference type="InterPro" id="IPR002528">
    <property type="entry name" value="MATE_fam"/>
</dbReference>
<feature type="transmembrane region" description="Helical" evidence="10">
    <location>
        <begin position="95"/>
        <end position="117"/>
    </location>
</feature>
<dbReference type="GO" id="GO:0042910">
    <property type="term" value="F:xenobiotic transmembrane transporter activity"/>
    <property type="evidence" value="ECO:0007669"/>
    <property type="project" value="InterPro"/>
</dbReference>